<evidence type="ECO:0008006" key="5">
    <source>
        <dbReference type="Google" id="ProtNLM"/>
    </source>
</evidence>
<protein>
    <recommendedName>
        <fullName evidence="5">Integral membrane protein TmpA</fullName>
    </recommendedName>
</protein>
<dbReference type="OrthoDB" id="3142841at2759"/>
<dbReference type="InParanoid" id="A0A2J6T958"/>
<reference evidence="3 4" key="1">
    <citation type="submission" date="2016-04" db="EMBL/GenBank/DDBJ databases">
        <title>A degradative enzymes factory behind the ericoid mycorrhizal symbiosis.</title>
        <authorList>
            <consortium name="DOE Joint Genome Institute"/>
            <person name="Martino E."/>
            <person name="Morin E."/>
            <person name="Grelet G."/>
            <person name="Kuo A."/>
            <person name="Kohler A."/>
            <person name="Daghino S."/>
            <person name="Barry K."/>
            <person name="Choi C."/>
            <person name="Cichocki N."/>
            <person name="Clum A."/>
            <person name="Copeland A."/>
            <person name="Hainaut M."/>
            <person name="Haridas S."/>
            <person name="Labutti K."/>
            <person name="Lindquist E."/>
            <person name="Lipzen A."/>
            <person name="Khouja H.-R."/>
            <person name="Murat C."/>
            <person name="Ohm R."/>
            <person name="Olson A."/>
            <person name="Spatafora J."/>
            <person name="Veneault-Fourrey C."/>
            <person name="Henrissat B."/>
            <person name="Grigoriev I."/>
            <person name="Martin F."/>
            <person name="Perotto S."/>
        </authorList>
    </citation>
    <scope>NUCLEOTIDE SEQUENCE [LARGE SCALE GENOMIC DNA]</scope>
    <source>
        <strain evidence="3 4">E</strain>
    </source>
</reference>
<gene>
    <name evidence="3" type="ORF">K444DRAFT_629953</name>
</gene>
<feature type="transmembrane region" description="Helical" evidence="2">
    <location>
        <begin position="408"/>
        <end position="430"/>
    </location>
</feature>
<evidence type="ECO:0000256" key="2">
    <source>
        <dbReference type="SAM" id="Phobius"/>
    </source>
</evidence>
<feature type="transmembrane region" description="Helical" evidence="2">
    <location>
        <begin position="339"/>
        <end position="357"/>
    </location>
</feature>
<feature type="region of interest" description="Disordered" evidence="1">
    <location>
        <begin position="16"/>
        <end position="36"/>
    </location>
</feature>
<organism evidence="3 4">
    <name type="scientific">Hyaloscypha bicolor E</name>
    <dbReference type="NCBI Taxonomy" id="1095630"/>
    <lineage>
        <taxon>Eukaryota</taxon>
        <taxon>Fungi</taxon>
        <taxon>Dikarya</taxon>
        <taxon>Ascomycota</taxon>
        <taxon>Pezizomycotina</taxon>
        <taxon>Leotiomycetes</taxon>
        <taxon>Helotiales</taxon>
        <taxon>Hyaloscyphaceae</taxon>
        <taxon>Hyaloscypha</taxon>
        <taxon>Hyaloscypha bicolor</taxon>
    </lineage>
</organism>
<sequence length="643" mass="71468">MSHAVHGFYVRIQEVGNTARGPSEQVTSRSTSDGSKYGSGYDDTAFCFGSVDEADCATPESRQICQVPQSRCESSSSRTSFHAFMCSSAKEWRATISIQQHSGRSVEKNITLPRHRQKDFSSDIDFGLRKFKGSTTKFGSPSIPSGYNPLEGLPLLIMESRCLATLLEKGLESNATSTASLPSQVTSLAEEKSQPLLITCPLPAERVDEKPFRKLRHAILTVYYRLFTLVIVANIIGLVFIDHRHRDNTSYVKIISSAASGNLFVAVAMRQDYIINFLCEVFAATPKSTPLRIRRILAKVFEFGGVHSSAAICSTAWFVRLAIHLTVSFENGNLRNIPVLALAYVLLLLFTAIVVFAHPKIRQKNHNTFERIHRFAGWMCSMIFWTLIVLTAKALSEAPGAEHTPIYILIRLPSFWLLSLNTIHSVVPWLRLRRWEATPEVMSPHALRLHLKANIADFYTIRISDSPLSEWHSFACFVDARPRNGSTNSVVISRAGDWTAKTIADPKPFYWTRGLPTRGVLYMSLIFRSVVLVTTGSGIGPCLNLLAMNPSTRPSVRVFWSTPNPLKTFGAEIVGNVRAADPNAVIWDTRQFGRPDMAAVTWQLLKESGAEAVFCISNPKVTKLVIYAMESRGVAAYGPIFDS</sequence>
<dbReference type="GeneID" id="36591205"/>
<keyword evidence="2" id="KW-1133">Transmembrane helix</keyword>
<feature type="transmembrane region" description="Helical" evidence="2">
    <location>
        <begin position="378"/>
        <end position="396"/>
    </location>
</feature>
<dbReference type="PANTHER" id="PTHR33927">
    <property type="entry name" value="TRANSMEMBRANE PROTEIN"/>
    <property type="match status" value="1"/>
</dbReference>
<evidence type="ECO:0000256" key="1">
    <source>
        <dbReference type="SAM" id="MobiDB-lite"/>
    </source>
</evidence>
<evidence type="ECO:0000313" key="4">
    <source>
        <dbReference type="Proteomes" id="UP000235371"/>
    </source>
</evidence>
<dbReference type="PANTHER" id="PTHR33927:SF5">
    <property type="entry name" value="ENZYME, PUTATIVE (AFU_ORTHOLOGUE AFUA_8G01222)-RELATED"/>
    <property type="match status" value="1"/>
</dbReference>
<feature type="transmembrane region" description="Helical" evidence="2">
    <location>
        <begin position="296"/>
        <end position="319"/>
    </location>
</feature>
<evidence type="ECO:0000313" key="3">
    <source>
        <dbReference type="EMBL" id="PMD59541.1"/>
    </source>
</evidence>
<dbReference type="RefSeq" id="XP_024736445.1">
    <property type="nucleotide sequence ID" value="XM_024883128.1"/>
</dbReference>
<proteinExistence type="predicted"/>
<dbReference type="AlphaFoldDB" id="A0A2J6T958"/>
<keyword evidence="2" id="KW-0812">Transmembrane</keyword>
<dbReference type="EMBL" id="KZ613813">
    <property type="protein sequence ID" value="PMD59541.1"/>
    <property type="molecule type" value="Genomic_DNA"/>
</dbReference>
<name>A0A2J6T958_9HELO</name>
<dbReference type="Proteomes" id="UP000235371">
    <property type="component" value="Unassembled WGS sequence"/>
</dbReference>
<accession>A0A2J6T958</accession>
<keyword evidence="2" id="KW-0472">Membrane</keyword>
<feature type="compositionally biased region" description="Polar residues" evidence="1">
    <location>
        <begin position="24"/>
        <end position="34"/>
    </location>
</feature>
<dbReference type="InterPro" id="IPR052979">
    <property type="entry name" value="Adenylate-forming_domain"/>
</dbReference>
<keyword evidence="4" id="KW-1185">Reference proteome</keyword>
<feature type="transmembrane region" description="Helical" evidence="2">
    <location>
        <begin position="222"/>
        <end position="241"/>
    </location>
</feature>